<dbReference type="GO" id="GO:1990904">
    <property type="term" value="C:ribonucleoprotein complex"/>
    <property type="evidence" value="ECO:0007669"/>
    <property type="project" value="UniProtKB-KW"/>
</dbReference>
<dbReference type="GO" id="GO:0003735">
    <property type="term" value="F:structural constituent of ribosome"/>
    <property type="evidence" value="ECO:0007669"/>
    <property type="project" value="InterPro"/>
</dbReference>
<dbReference type="PRINTS" id="PR01249">
    <property type="entry name" value="RIBOSOMALL31"/>
</dbReference>
<dbReference type="Pfam" id="PF01197">
    <property type="entry name" value="Ribosomal_L31"/>
    <property type="match status" value="1"/>
</dbReference>
<evidence type="ECO:0000256" key="5">
    <source>
        <dbReference type="HAMAP-Rule" id="MF_00502"/>
    </source>
</evidence>
<dbReference type="KEGG" id="vih:AB0763_04260"/>
<comment type="subunit">
    <text evidence="2 5">Part of the 50S ribosomal subunit.</text>
</comment>
<evidence type="ECO:0000313" key="6">
    <source>
        <dbReference type="EMBL" id="XDK25861.1"/>
    </source>
</evidence>
<keyword evidence="4 5" id="KW-0687">Ribonucleoprotein</keyword>
<dbReference type="EMBL" id="CP162601">
    <property type="protein sequence ID" value="XDK25861.1"/>
    <property type="molecule type" value="Genomic_DNA"/>
</dbReference>
<evidence type="ECO:0000256" key="3">
    <source>
        <dbReference type="ARBA" id="ARBA00022980"/>
    </source>
</evidence>
<dbReference type="GO" id="GO:0006412">
    <property type="term" value="P:translation"/>
    <property type="evidence" value="ECO:0007669"/>
    <property type="project" value="UniProtKB-UniRule"/>
</dbReference>
<dbReference type="PANTHER" id="PTHR33280:SF1">
    <property type="entry name" value="LARGE RIBOSOMAL SUBUNIT PROTEIN BL31C"/>
    <property type="match status" value="1"/>
</dbReference>
<gene>
    <name evidence="5" type="primary">rpmE2</name>
    <name evidence="6" type="ORF">AB0763_04260</name>
</gene>
<evidence type="ECO:0000256" key="1">
    <source>
        <dbReference type="ARBA" id="ARBA00008196"/>
    </source>
</evidence>
<name>A0AB39HIC8_9VIBR</name>
<dbReference type="GO" id="GO:0005840">
    <property type="term" value="C:ribosome"/>
    <property type="evidence" value="ECO:0007669"/>
    <property type="project" value="UniProtKB-KW"/>
</dbReference>
<reference evidence="6" key="1">
    <citation type="submission" date="2024-07" db="EMBL/GenBank/DDBJ databases">
        <title>Genome Analysis of a Potential Novel Vibrio Species Secreting pH- and Thermo-stable Alginate Lyase and its Application in Producing Alginate Oligosaccharides.</title>
        <authorList>
            <person name="Huang H."/>
            <person name="Bao K."/>
        </authorList>
    </citation>
    <scope>NUCLEOTIDE SEQUENCE</scope>
    <source>
        <strain evidence="6">HB236076</strain>
    </source>
</reference>
<dbReference type="InterPro" id="IPR034704">
    <property type="entry name" value="Ribosomal_bL28/bL31-like_sf"/>
</dbReference>
<dbReference type="NCBIfam" id="TIGR00105">
    <property type="entry name" value="L31"/>
    <property type="match status" value="1"/>
</dbReference>
<proteinExistence type="inferred from homology"/>
<dbReference type="InterPro" id="IPR042105">
    <property type="entry name" value="Ribosomal_bL31_sf"/>
</dbReference>
<sequence length="85" mass="9997">MKKSIHPTYREVLFHDTSVDHYFLVGSTMATDRTKEWQGKTYPYVTIEVSSESHPHYTGKQRVVQKEGRVANFNRRFQSFSKGEK</sequence>
<dbReference type="InterPro" id="IPR002150">
    <property type="entry name" value="Ribosomal_bL31"/>
</dbReference>
<accession>A0AB39HIC8</accession>
<dbReference type="AlphaFoldDB" id="A0AB39HIC8"/>
<dbReference type="RefSeq" id="WP_306101480.1">
    <property type="nucleotide sequence ID" value="NZ_CP162601.1"/>
</dbReference>
<dbReference type="HAMAP" id="MF_00502">
    <property type="entry name" value="Ribosomal_bL31_2"/>
    <property type="match status" value="1"/>
</dbReference>
<protein>
    <recommendedName>
        <fullName evidence="5">Large ribosomal subunit protein bL31B</fullName>
    </recommendedName>
</protein>
<dbReference type="NCBIfam" id="NF002462">
    <property type="entry name" value="PRK01678.1"/>
    <property type="match status" value="1"/>
</dbReference>
<evidence type="ECO:0000256" key="2">
    <source>
        <dbReference type="ARBA" id="ARBA00011838"/>
    </source>
</evidence>
<dbReference type="SUPFAM" id="SSF143800">
    <property type="entry name" value="L28p-like"/>
    <property type="match status" value="1"/>
</dbReference>
<dbReference type="Gene3D" id="4.10.830.30">
    <property type="entry name" value="Ribosomal protein L31"/>
    <property type="match status" value="1"/>
</dbReference>
<dbReference type="PANTHER" id="PTHR33280">
    <property type="entry name" value="50S RIBOSOMAL PROTEIN L31, CHLOROPLASTIC"/>
    <property type="match status" value="1"/>
</dbReference>
<comment type="similarity">
    <text evidence="1 5">Belongs to the bacterial ribosomal protein bL31 family. Type B subfamily.</text>
</comment>
<dbReference type="InterPro" id="IPR027493">
    <property type="entry name" value="Ribosomal_bL31_B"/>
</dbReference>
<organism evidence="6">
    <name type="scientific">Vibrio sp. HB236076</name>
    <dbReference type="NCBI Taxonomy" id="3232307"/>
    <lineage>
        <taxon>Bacteria</taxon>
        <taxon>Pseudomonadati</taxon>
        <taxon>Pseudomonadota</taxon>
        <taxon>Gammaproteobacteria</taxon>
        <taxon>Vibrionales</taxon>
        <taxon>Vibrionaceae</taxon>
        <taxon>Vibrio</taxon>
    </lineage>
</organism>
<evidence type="ECO:0000256" key="4">
    <source>
        <dbReference type="ARBA" id="ARBA00023274"/>
    </source>
</evidence>
<keyword evidence="3 5" id="KW-0689">Ribosomal protein</keyword>